<evidence type="ECO:0000256" key="4">
    <source>
        <dbReference type="ARBA" id="ARBA00023002"/>
    </source>
</evidence>
<dbReference type="OrthoDB" id="2674149at2"/>
<protein>
    <submittedName>
        <fullName evidence="5">Terephthalate 1,2-dioxygenase</fullName>
    </submittedName>
</protein>
<proteinExistence type="inferred from homology"/>
<keyword evidence="4" id="KW-0560">Oxidoreductase</keyword>
<dbReference type="Pfam" id="PF00866">
    <property type="entry name" value="Ring_hydroxyl_B"/>
    <property type="match status" value="1"/>
</dbReference>
<evidence type="ECO:0000256" key="2">
    <source>
        <dbReference type="ARBA" id="ARBA00022797"/>
    </source>
</evidence>
<dbReference type="CDD" id="cd00667">
    <property type="entry name" value="ring_hydroxylating_dioxygenases_beta"/>
    <property type="match status" value="1"/>
</dbReference>
<gene>
    <name evidence="5" type="ORF">AWM79_23790</name>
</gene>
<evidence type="ECO:0000313" key="5">
    <source>
        <dbReference type="EMBL" id="AMB88131.1"/>
    </source>
</evidence>
<reference evidence="5 6" key="1">
    <citation type="submission" date="2016-01" db="EMBL/GenBank/DDBJ databases">
        <authorList>
            <person name="McClelland M."/>
            <person name="Jain A."/>
            <person name="Saraogi P."/>
            <person name="Mendelson R."/>
            <person name="Westerman R."/>
            <person name="SanMiguel P."/>
            <person name="Csonka L."/>
        </authorList>
    </citation>
    <scope>NUCLEOTIDE SEQUENCE [LARGE SCALE GENOMIC DNA]</scope>
    <source>
        <strain evidence="5 6">NCPPB 2472</strain>
    </source>
</reference>
<dbReference type="InterPro" id="IPR000391">
    <property type="entry name" value="Rng_hydr_dOase-bsu"/>
</dbReference>
<evidence type="ECO:0000313" key="6">
    <source>
        <dbReference type="Proteomes" id="UP000063229"/>
    </source>
</evidence>
<name>A0A0X1T7T5_PSEAA</name>
<dbReference type="STRING" id="46677.AWM79_23790"/>
<evidence type="ECO:0000256" key="3">
    <source>
        <dbReference type="ARBA" id="ARBA00022964"/>
    </source>
</evidence>
<dbReference type="RefSeq" id="WP_017134360.1">
    <property type="nucleotide sequence ID" value="NZ_CP014135.1"/>
</dbReference>
<dbReference type="AlphaFoldDB" id="A0A0X1T7T5"/>
<dbReference type="EMBL" id="CP014135">
    <property type="protein sequence ID" value="AMB88131.1"/>
    <property type="molecule type" value="Genomic_DNA"/>
</dbReference>
<dbReference type="SUPFAM" id="SSF54427">
    <property type="entry name" value="NTF2-like"/>
    <property type="match status" value="1"/>
</dbReference>
<keyword evidence="3 5" id="KW-0223">Dioxygenase</keyword>
<sequence length="156" mass="17926">MTQTIFTLISQTQALYARCIDEGPLEAWPDFFLEKCLYTVTTADNYRQGLPAGMIWANNRGMLVDRISALREANIYERHSYRHMLNQPVILEQKDNLVRSETAFIVLRIMRDGSTDNFVSGRYIDCYRIEGDTAMLAERTVVCDSSRIHTLLALPL</sequence>
<keyword evidence="6" id="KW-1185">Reference proteome</keyword>
<dbReference type="KEGG" id="pagb:AWM79_23790"/>
<evidence type="ECO:0000256" key="1">
    <source>
        <dbReference type="ARBA" id="ARBA00009570"/>
    </source>
</evidence>
<dbReference type="Proteomes" id="UP000063229">
    <property type="component" value="Chromosome"/>
</dbReference>
<dbReference type="InterPro" id="IPR032710">
    <property type="entry name" value="NTF2-like_dom_sf"/>
</dbReference>
<comment type="similarity">
    <text evidence="1">Belongs to the bacterial ring-hydroxylating dioxygenase beta subunit family.</text>
</comment>
<accession>A0A0X1T7T5</accession>
<keyword evidence="2" id="KW-0058">Aromatic hydrocarbons catabolism</keyword>
<dbReference type="GO" id="GO:0051213">
    <property type="term" value="F:dioxygenase activity"/>
    <property type="evidence" value="ECO:0007669"/>
    <property type="project" value="UniProtKB-KW"/>
</dbReference>
<dbReference type="Gene3D" id="3.10.450.50">
    <property type="match status" value="1"/>
</dbReference>
<organism evidence="5 6">
    <name type="scientific">Pseudomonas agarici</name>
    <dbReference type="NCBI Taxonomy" id="46677"/>
    <lineage>
        <taxon>Bacteria</taxon>
        <taxon>Pseudomonadati</taxon>
        <taxon>Pseudomonadota</taxon>
        <taxon>Gammaproteobacteria</taxon>
        <taxon>Pseudomonadales</taxon>
        <taxon>Pseudomonadaceae</taxon>
        <taxon>Pseudomonas</taxon>
    </lineage>
</organism>